<evidence type="ECO:0000313" key="1">
    <source>
        <dbReference type="EMBL" id="MBT9290743.1"/>
    </source>
</evidence>
<keyword evidence="2" id="KW-1185">Reference proteome</keyword>
<evidence type="ECO:0000313" key="2">
    <source>
        <dbReference type="Proteomes" id="UP000766595"/>
    </source>
</evidence>
<dbReference type="InterPro" id="IPR036390">
    <property type="entry name" value="WH_DNA-bd_sf"/>
</dbReference>
<protein>
    <submittedName>
        <fullName evidence="1">Uncharacterized protein</fullName>
    </submittedName>
</protein>
<dbReference type="SUPFAM" id="SSF46785">
    <property type="entry name" value="Winged helix' DNA-binding domain"/>
    <property type="match status" value="1"/>
</dbReference>
<gene>
    <name evidence="1" type="ORF">KL771_14840</name>
</gene>
<dbReference type="Proteomes" id="UP000766595">
    <property type="component" value="Unassembled WGS sequence"/>
</dbReference>
<dbReference type="EMBL" id="JAHHZF010000007">
    <property type="protein sequence ID" value="MBT9290743.1"/>
    <property type="molecule type" value="Genomic_DNA"/>
</dbReference>
<dbReference type="RefSeq" id="WP_261969336.1">
    <property type="nucleotide sequence ID" value="NZ_JAHHZF010000007.1"/>
</dbReference>
<accession>A0A947D494</accession>
<reference evidence="1 2" key="1">
    <citation type="submission" date="2021-06" db="EMBL/GenBank/DDBJ databases">
        <authorList>
            <person name="Grouzdev D.S."/>
            <person name="Koziaeva V."/>
        </authorList>
    </citation>
    <scope>NUCLEOTIDE SEQUENCE [LARGE SCALE GENOMIC DNA]</scope>
    <source>
        <strain evidence="1 2">22</strain>
    </source>
</reference>
<organism evidence="1 2">
    <name type="scientific">Prosthecodimorpha staleyi</name>
    <dbReference type="NCBI Taxonomy" id="2840188"/>
    <lineage>
        <taxon>Bacteria</taxon>
        <taxon>Pseudomonadati</taxon>
        <taxon>Pseudomonadota</taxon>
        <taxon>Alphaproteobacteria</taxon>
        <taxon>Hyphomicrobiales</taxon>
        <taxon>Ancalomicrobiaceae</taxon>
        <taxon>Prosthecodimorpha</taxon>
    </lineage>
</organism>
<comment type="caution">
    <text evidence="1">The sequence shown here is derived from an EMBL/GenBank/DDBJ whole genome shotgun (WGS) entry which is preliminary data.</text>
</comment>
<name>A0A947D494_9HYPH</name>
<proteinExistence type="predicted"/>
<sequence>MGSDVYEVQLDRKMPSDPTSYFGKAEKAADLLRSFNRIRDQHSLDYDDIAILLACGRINFGSRRYPISYAQAANVSSLADYVGIPRETVRRRLGILASKQLVARVAHGYIVSDVSTWSSLTGNS</sequence>
<dbReference type="AlphaFoldDB" id="A0A947D494"/>